<dbReference type="InterPro" id="IPR039749">
    <property type="entry name" value="NUB1"/>
</dbReference>
<reference evidence="3 4" key="1">
    <citation type="journal article" date="2007" name="Nature">
        <title>Evolution of genes and genomes on the Drosophila phylogeny.</title>
        <authorList>
            <consortium name="Drosophila 12 Genomes Consortium"/>
            <person name="Clark A.G."/>
            <person name="Eisen M.B."/>
            <person name="Smith D.R."/>
            <person name="Bergman C.M."/>
            <person name="Oliver B."/>
            <person name="Markow T.A."/>
            <person name="Kaufman T.C."/>
            <person name="Kellis M."/>
            <person name="Gelbart W."/>
            <person name="Iyer V.N."/>
            <person name="Pollard D.A."/>
            <person name="Sackton T.B."/>
            <person name="Larracuente A.M."/>
            <person name="Singh N.D."/>
            <person name="Abad J.P."/>
            <person name="Abt D.N."/>
            <person name="Adryan B."/>
            <person name="Aguade M."/>
            <person name="Akashi H."/>
            <person name="Anderson W.W."/>
            <person name="Aquadro C.F."/>
            <person name="Ardell D.H."/>
            <person name="Arguello R."/>
            <person name="Artieri C.G."/>
            <person name="Barbash D.A."/>
            <person name="Barker D."/>
            <person name="Barsanti P."/>
            <person name="Batterham P."/>
            <person name="Batzoglou S."/>
            <person name="Begun D."/>
            <person name="Bhutkar A."/>
            <person name="Blanco E."/>
            <person name="Bosak S.A."/>
            <person name="Bradley R.K."/>
            <person name="Brand A.D."/>
            <person name="Brent M.R."/>
            <person name="Brooks A.N."/>
            <person name="Brown R.H."/>
            <person name="Butlin R.K."/>
            <person name="Caggese C."/>
            <person name="Calvi B.R."/>
            <person name="Bernardo de Carvalho A."/>
            <person name="Caspi A."/>
            <person name="Castrezana S."/>
            <person name="Celniker S.E."/>
            <person name="Chang J.L."/>
            <person name="Chapple C."/>
            <person name="Chatterji S."/>
            <person name="Chinwalla A."/>
            <person name="Civetta A."/>
            <person name="Clifton S.W."/>
            <person name="Comeron J.M."/>
            <person name="Costello J.C."/>
            <person name="Coyne J.A."/>
            <person name="Daub J."/>
            <person name="David R.G."/>
            <person name="Delcher A.L."/>
            <person name="Delehaunty K."/>
            <person name="Do C.B."/>
            <person name="Ebling H."/>
            <person name="Edwards K."/>
            <person name="Eickbush T."/>
            <person name="Evans J.D."/>
            <person name="Filipski A."/>
            <person name="Findeiss S."/>
            <person name="Freyhult E."/>
            <person name="Fulton L."/>
            <person name="Fulton R."/>
            <person name="Garcia A.C."/>
            <person name="Gardiner A."/>
            <person name="Garfield D.A."/>
            <person name="Garvin B.E."/>
            <person name="Gibson G."/>
            <person name="Gilbert D."/>
            <person name="Gnerre S."/>
            <person name="Godfrey J."/>
            <person name="Good R."/>
            <person name="Gotea V."/>
            <person name="Gravely B."/>
            <person name="Greenberg A.J."/>
            <person name="Griffiths-Jones S."/>
            <person name="Gross S."/>
            <person name="Guigo R."/>
            <person name="Gustafson E.A."/>
            <person name="Haerty W."/>
            <person name="Hahn M.W."/>
            <person name="Halligan D.L."/>
            <person name="Halpern A.L."/>
            <person name="Halter G.M."/>
            <person name="Han M.V."/>
            <person name="Heger A."/>
            <person name="Hillier L."/>
            <person name="Hinrichs A.S."/>
            <person name="Holmes I."/>
            <person name="Hoskins R.A."/>
            <person name="Hubisz M.J."/>
            <person name="Hultmark D."/>
            <person name="Huntley M.A."/>
            <person name="Jaffe D.B."/>
            <person name="Jagadeeshan S."/>
            <person name="Jeck W.R."/>
            <person name="Johnson J."/>
            <person name="Jones C.D."/>
            <person name="Jordan W.C."/>
            <person name="Karpen G.H."/>
            <person name="Kataoka E."/>
            <person name="Keightley P.D."/>
            <person name="Kheradpour P."/>
            <person name="Kirkness E.F."/>
            <person name="Koerich L.B."/>
            <person name="Kristiansen K."/>
            <person name="Kudrna D."/>
            <person name="Kulathinal R.J."/>
            <person name="Kumar S."/>
            <person name="Kwok R."/>
            <person name="Lander E."/>
            <person name="Langley C.H."/>
            <person name="Lapoint R."/>
            <person name="Lazzaro B.P."/>
            <person name="Lee S.J."/>
            <person name="Levesque L."/>
            <person name="Li R."/>
            <person name="Lin C.F."/>
            <person name="Lin M.F."/>
            <person name="Lindblad-Toh K."/>
            <person name="Llopart A."/>
            <person name="Long M."/>
            <person name="Low L."/>
            <person name="Lozovsky E."/>
            <person name="Lu J."/>
            <person name="Luo M."/>
            <person name="Machado C.A."/>
            <person name="Makalowski W."/>
            <person name="Marzo M."/>
            <person name="Matsuda M."/>
            <person name="Matzkin L."/>
            <person name="McAllister B."/>
            <person name="McBride C.S."/>
            <person name="McKernan B."/>
            <person name="McKernan K."/>
            <person name="Mendez-Lago M."/>
            <person name="Minx P."/>
            <person name="Mollenhauer M.U."/>
            <person name="Montooth K."/>
            <person name="Mount S.M."/>
            <person name="Mu X."/>
            <person name="Myers E."/>
            <person name="Negre B."/>
            <person name="Newfeld S."/>
            <person name="Nielsen R."/>
            <person name="Noor M.A."/>
            <person name="O'Grady P."/>
            <person name="Pachter L."/>
            <person name="Papaceit M."/>
            <person name="Parisi M.J."/>
            <person name="Parisi M."/>
            <person name="Parts L."/>
            <person name="Pedersen J.S."/>
            <person name="Pesole G."/>
            <person name="Phillippy A.M."/>
            <person name="Ponting C.P."/>
            <person name="Pop M."/>
            <person name="Porcelli D."/>
            <person name="Powell J.R."/>
            <person name="Prohaska S."/>
            <person name="Pruitt K."/>
            <person name="Puig M."/>
            <person name="Quesneville H."/>
            <person name="Ram K.R."/>
            <person name="Rand D."/>
            <person name="Rasmussen M.D."/>
            <person name="Reed L.K."/>
            <person name="Reenan R."/>
            <person name="Reily A."/>
            <person name="Remington K.A."/>
            <person name="Rieger T.T."/>
            <person name="Ritchie M.G."/>
            <person name="Robin C."/>
            <person name="Rogers Y.H."/>
            <person name="Rohde C."/>
            <person name="Rozas J."/>
            <person name="Rubenfield M.J."/>
            <person name="Ruiz A."/>
            <person name="Russo S."/>
            <person name="Salzberg S.L."/>
            <person name="Sanchez-Gracia A."/>
            <person name="Saranga D.J."/>
            <person name="Sato H."/>
            <person name="Schaeffer S.W."/>
            <person name="Schatz M.C."/>
            <person name="Schlenke T."/>
            <person name="Schwartz R."/>
            <person name="Segarra C."/>
            <person name="Singh R.S."/>
            <person name="Sirot L."/>
            <person name="Sirota M."/>
            <person name="Sisneros N.B."/>
            <person name="Smith C.D."/>
            <person name="Smith T.F."/>
            <person name="Spieth J."/>
            <person name="Stage D.E."/>
            <person name="Stark A."/>
            <person name="Stephan W."/>
            <person name="Strausberg R.L."/>
            <person name="Strempel S."/>
            <person name="Sturgill D."/>
            <person name="Sutton G."/>
            <person name="Sutton G.G."/>
            <person name="Tao W."/>
            <person name="Teichmann S."/>
            <person name="Tobari Y.N."/>
            <person name="Tomimura Y."/>
            <person name="Tsolas J.M."/>
            <person name="Valente V.L."/>
            <person name="Venter E."/>
            <person name="Venter J.C."/>
            <person name="Vicario S."/>
            <person name="Vieira F.G."/>
            <person name="Vilella A.J."/>
            <person name="Villasante A."/>
            <person name="Walenz B."/>
            <person name="Wang J."/>
            <person name="Wasserman M."/>
            <person name="Watts T."/>
            <person name="Wilson D."/>
            <person name="Wilson R.K."/>
            <person name="Wing R.A."/>
            <person name="Wolfner M.F."/>
            <person name="Wong A."/>
            <person name="Wong G.K."/>
            <person name="Wu C.I."/>
            <person name="Wu G."/>
            <person name="Yamamoto D."/>
            <person name="Yang H.P."/>
            <person name="Yang S.P."/>
            <person name="Yorke J.A."/>
            <person name="Yoshida K."/>
            <person name="Zdobnov E."/>
            <person name="Zhang P."/>
            <person name="Zhang Y."/>
            <person name="Zimin A.V."/>
            <person name="Baldwin J."/>
            <person name="Abdouelleil A."/>
            <person name="Abdulkadir J."/>
            <person name="Abebe A."/>
            <person name="Abera B."/>
            <person name="Abreu J."/>
            <person name="Acer S.C."/>
            <person name="Aftuck L."/>
            <person name="Alexander A."/>
            <person name="An P."/>
            <person name="Anderson E."/>
            <person name="Anderson S."/>
            <person name="Arachi H."/>
            <person name="Azer M."/>
            <person name="Bachantsang P."/>
            <person name="Barry A."/>
            <person name="Bayul T."/>
            <person name="Berlin A."/>
            <person name="Bessette D."/>
            <person name="Bloom T."/>
            <person name="Blye J."/>
            <person name="Boguslavskiy L."/>
            <person name="Bonnet C."/>
            <person name="Boukhgalter B."/>
            <person name="Bourzgui I."/>
            <person name="Brown A."/>
            <person name="Cahill P."/>
            <person name="Channer S."/>
            <person name="Cheshatsang Y."/>
            <person name="Chuda L."/>
            <person name="Citroen M."/>
            <person name="Collymore A."/>
            <person name="Cooke P."/>
            <person name="Costello M."/>
            <person name="D'Aco K."/>
            <person name="Daza R."/>
            <person name="De Haan G."/>
            <person name="DeGray S."/>
            <person name="DeMaso C."/>
            <person name="Dhargay N."/>
            <person name="Dooley K."/>
            <person name="Dooley E."/>
            <person name="Doricent M."/>
            <person name="Dorje P."/>
            <person name="Dorjee K."/>
            <person name="Dupes A."/>
            <person name="Elong R."/>
            <person name="Falk J."/>
            <person name="Farina A."/>
            <person name="Faro S."/>
            <person name="Ferguson D."/>
            <person name="Fisher S."/>
            <person name="Foley C.D."/>
            <person name="Franke A."/>
            <person name="Friedrich D."/>
            <person name="Gadbois L."/>
            <person name="Gearin G."/>
            <person name="Gearin C.R."/>
            <person name="Giannoukos G."/>
            <person name="Goode T."/>
            <person name="Graham J."/>
            <person name="Grandbois E."/>
            <person name="Grewal S."/>
            <person name="Gyaltsen K."/>
            <person name="Hafez N."/>
            <person name="Hagos B."/>
            <person name="Hall J."/>
            <person name="Henson C."/>
            <person name="Hollinger A."/>
            <person name="Honan T."/>
            <person name="Huard M.D."/>
            <person name="Hughes L."/>
            <person name="Hurhula B."/>
            <person name="Husby M.E."/>
            <person name="Kamat A."/>
            <person name="Kanga B."/>
            <person name="Kashin S."/>
            <person name="Khazanovich D."/>
            <person name="Kisner P."/>
            <person name="Lance K."/>
            <person name="Lara M."/>
            <person name="Lee W."/>
            <person name="Lennon N."/>
            <person name="Letendre F."/>
            <person name="LeVine R."/>
            <person name="Lipovsky A."/>
            <person name="Liu X."/>
            <person name="Liu J."/>
            <person name="Liu S."/>
            <person name="Lokyitsang T."/>
            <person name="Lokyitsang Y."/>
            <person name="Lubonja R."/>
            <person name="Lui A."/>
            <person name="MacDonald P."/>
            <person name="Magnisalis V."/>
            <person name="Maru K."/>
            <person name="Matthews C."/>
            <person name="McCusker W."/>
            <person name="McDonough S."/>
            <person name="Mehta T."/>
            <person name="Meldrim J."/>
            <person name="Meneus L."/>
            <person name="Mihai O."/>
            <person name="Mihalev A."/>
            <person name="Mihova T."/>
            <person name="Mittelman R."/>
            <person name="Mlenga V."/>
            <person name="Montmayeur A."/>
            <person name="Mulrain L."/>
            <person name="Navidi A."/>
            <person name="Naylor J."/>
            <person name="Negash T."/>
            <person name="Nguyen T."/>
            <person name="Nguyen N."/>
            <person name="Nicol R."/>
            <person name="Norbu C."/>
            <person name="Norbu N."/>
            <person name="Novod N."/>
            <person name="O'Neill B."/>
            <person name="Osman S."/>
            <person name="Markiewicz E."/>
            <person name="Oyono O.L."/>
            <person name="Patti C."/>
            <person name="Phunkhang P."/>
            <person name="Pierre F."/>
            <person name="Priest M."/>
            <person name="Raghuraman S."/>
            <person name="Rege F."/>
            <person name="Reyes R."/>
            <person name="Rise C."/>
            <person name="Rogov P."/>
            <person name="Ross K."/>
            <person name="Ryan E."/>
            <person name="Settipalli S."/>
            <person name="Shea T."/>
            <person name="Sherpa N."/>
            <person name="Shi L."/>
            <person name="Shih D."/>
            <person name="Sparrow T."/>
            <person name="Spaulding J."/>
            <person name="Stalker J."/>
            <person name="Stange-Thomann N."/>
            <person name="Stavropoulos S."/>
            <person name="Stone C."/>
            <person name="Strader C."/>
            <person name="Tesfaye S."/>
            <person name="Thomson T."/>
            <person name="Thoulutsang Y."/>
            <person name="Thoulutsang D."/>
            <person name="Topham K."/>
            <person name="Topping I."/>
            <person name="Tsamla T."/>
            <person name="Vassiliev H."/>
            <person name="Vo A."/>
            <person name="Wangchuk T."/>
            <person name="Wangdi T."/>
            <person name="Weiand M."/>
            <person name="Wilkinson J."/>
            <person name="Wilson A."/>
            <person name="Yadav S."/>
            <person name="Young G."/>
            <person name="Yu Q."/>
            <person name="Zembek L."/>
            <person name="Zhong D."/>
            <person name="Zimmer A."/>
            <person name="Zwirko Z."/>
            <person name="Jaffe D.B."/>
            <person name="Alvarez P."/>
            <person name="Brockman W."/>
            <person name="Butler J."/>
            <person name="Chin C."/>
            <person name="Gnerre S."/>
            <person name="Grabherr M."/>
            <person name="Kleber M."/>
            <person name="Mauceli E."/>
            <person name="MacCallum I."/>
        </authorList>
    </citation>
    <scope>NUCLEOTIDE SEQUENCE [LARGE SCALE GENOMIC DNA]</scope>
    <source>
        <strain evidence="4">Tucson 14030-0811.24</strain>
    </source>
</reference>
<feature type="domain" description="UBA" evidence="2">
    <location>
        <begin position="427"/>
        <end position="472"/>
    </location>
</feature>
<dbReference type="GO" id="GO:2000058">
    <property type="term" value="P:regulation of ubiquitin-dependent protein catabolic process"/>
    <property type="evidence" value="ECO:0007669"/>
    <property type="project" value="TreeGrafter"/>
</dbReference>
<evidence type="ECO:0000259" key="2">
    <source>
        <dbReference type="PROSITE" id="PS50030"/>
    </source>
</evidence>
<dbReference type="SUPFAM" id="SSF46934">
    <property type="entry name" value="UBA-like"/>
    <property type="match status" value="3"/>
</dbReference>
<dbReference type="InterPro" id="IPR015940">
    <property type="entry name" value="UBA"/>
</dbReference>
<dbReference type="EMBL" id="CH964272">
    <property type="protein sequence ID" value="EDW84976.1"/>
    <property type="molecule type" value="Genomic_DNA"/>
</dbReference>
<dbReference type="PROSITE" id="PS50030">
    <property type="entry name" value="UBA"/>
    <property type="match status" value="3"/>
</dbReference>
<dbReference type="HOGENOM" id="CLU_030806_0_0_1"/>
<dbReference type="CDD" id="cd17062">
    <property type="entry name" value="Ubl_NUB1"/>
    <property type="match status" value="1"/>
</dbReference>
<dbReference type="SUPFAM" id="SSF54236">
    <property type="entry name" value="Ubiquitin-like"/>
    <property type="match status" value="1"/>
</dbReference>
<dbReference type="SMR" id="B4NJE5"/>
<evidence type="ECO:0000313" key="4">
    <source>
        <dbReference type="Proteomes" id="UP000007798"/>
    </source>
</evidence>
<dbReference type="SMART" id="SM00165">
    <property type="entry name" value="UBA"/>
    <property type="match status" value="4"/>
</dbReference>
<dbReference type="Pfam" id="PF00627">
    <property type="entry name" value="UBA"/>
    <property type="match status" value="1"/>
</dbReference>
<feature type="domain" description="UBA" evidence="2">
    <location>
        <begin position="485"/>
        <end position="525"/>
    </location>
</feature>
<protein>
    <recommendedName>
        <fullName evidence="2">UBA domain-containing protein</fullName>
    </recommendedName>
</protein>
<dbReference type="Pfam" id="PF18037">
    <property type="entry name" value="Ubiquitin_5"/>
    <property type="match status" value="1"/>
</dbReference>
<name>B4NJE5_DROWI</name>
<dbReference type="InParanoid" id="B4NJE5"/>
<dbReference type="Gene3D" id="1.10.8.10">
    <property type="entry name" value="DNA helicase RuvA subunit, C-terminal domain"/>
    <property type="match status" value="3"/>
</dbReference>
<dbReference type="FunCoup" id="B4NJE5">
    <property type="interactions" value="1267"/>
</dbReference>
<dbReference type="CDD" id="cd14291">
    <property type="entry name" value="UBA1_NUB1_like"/>
    <property type="match status" value="1"/>
</dbReference>
<dbReference type="AlphaFoldDB" id="B4NJE5"/>
<dbReference type="KEGG" id="dwi:6650225"/>
<dbReference type="eggNOG" id="KOG2561">
    <property type="taxonomic scope" value="Eukaryota"/>
</dbReference>
<evidence type="ECO:0000256" key="1">
    <source>
        <dbReference type="SAM" id="MobiDB-lite"/>
    </source>
</evidence>
<dbReference type="InterPro" id="IPR009060">
    <property type="entry name" value="UBA-like_sf"/>
</dbReference>
<dbReference type="InterPro" id="IPR029071">
    <property type="entry name" value="Ubiquitin-like_domsf"/>
</dbReference>
<evidence type="ECO:0000313" key="3">
    <source>
        <dbReference type="EMBL" id="EDW84976.1"/>
    </source>
</evidence>
<dbReference type="Gene3D" id="3.10.20.90">
    <property type="entry name" value="Phosphatidylinositol 3-kinase Catalytic Subunit, Chain A, domain 1"/>
    <property type="match status" value="1"/>
</dbReference>
<keyword evidence="4" id="KW-1185">Reference proteome</keyword>
<feature type="region of interest" description="Disordered" evidence="1">
    <location>
        <begin position="541"/>
        <end position="562"/>
    </location>
</feature>
<dbReference type="OrthoDB" id="434245at2759"/>
<dbReference type="PhylomeDB" id="B4NJE5"/>
<dbReference type="InterPro" id="IPR041207">
    <property type="entry name" value="NUB1_ubiquitin-like_dom"/>
</dbReference>
<dbReference type="PANTHER" id="PTHR12948:SF3">
    <property type="entry name" value="NEDD8 ULTIMATE BUSTER 1"/>
    <property type="match status" value="1"/>
</dbReference>
<dbReference type="STRING" id="7260.B4NJE5"/>
<dbReference type="PANTHER" id="PTHR12948">
    <property type="entry name" value="NEDD8 ULTIMATE BUSTER-1 BS4 PROTEIN"/>
    <property type="match status" value="1"/>
</dbReference>
<dbReference type="Proteomes" id="UP000007798">
    <property type="component" value="Unassembled WGS sequence"/>
</dbReference>
<dbReference type="OMA" id="SVCRLME"/>
<proteinExistence type="predicted"/>
<keyword evidence="3" id="KW-0808">Transferase</keyword>
<accession>B4NJE5</accession>
<feature type="domain" description="UBA" evidence="2">
    <location>
        <begin position="362"/>
        <end position="402"/>
    </location>
</feature>
<organism evidence="3 4">
    <name type="scientific">Drosophila willistoni</name>
    <name type="common">Fruit fly</name>
    <dbReference type="NCBI Taxonomy" id="7260"/>
    <lineage>
        <taxon>Eukaryota</taxon>
        <taxon>Metazoa</taxon>
        <taxon>Ecdysozoa</taxon>
        <taxon>Arthropoda</taxon>
        <taxon>Hexapoda</taxon>
        <taxon>Insecta</taxon>
        <taxon>Pterygota</taxon>
        <taxon>Neoptera</taxon>
        <taxon>Endopterygota</taxon>
        <taxon>Diptera</taxon>
        <taxon>Brachycera</taxon>
        <taxon>Muscomorpha</taxon>
        <taxon>Ephydroidea</taxon>
        <taxon>Drosophilidae</taxon>
        <taxon>Drosophila</taxon>
        <taxon>Sophophora</taxon>
    </lineage>
</organism>
<gene>
    <name evidence="3" type="primary">Dwil\GK12848</name>
    <name evidence="3" type="ORF">Dwil_GK12848</name>
</gene>
<sequence length="626" mass="70989">MSEIDNTFVKLRARLRELDIKLWQEPYYHEDVGSIESEMDRLSEQLSGELGISVSNCKCALVELQDSALRKLTARKEFNETGMATFSVRCVDSKGGTVQIIEIKCSLNALGLDLQQEIANRLKLSNASYVKCISAGKIVSSNSTLNDQGLNNNQQLMVIIGSKESTNSSDGNTERGSVLYERIAKIKADIESVVDADGRFFEMEDQDGNAIFLPPNENRSLLMAMGLCEKARAAMRRENYDEALLLLLEADEHFAVCNSQFLESVDNYALLNLDIVWCYLCLKNVTQLPDAQRRLDICERNFERSYGKNLKRIRSIRGSSCPERALIMRLHLLQGVILFHQNRRDEAYEKFEEASQALAELRVDDDQLTRLIDMGYDVADARLALRSCSGDADQAILFINNRREKLNTARADAQTERLQQNRLAADNADQDWVNPRSVCQLTDMGYERGLVVEALKRTKNDIPDSVDLLQFHADELGADLQTTPPADEQLLNILHQLGFPMALVRIALETTQNDMKRSVEFLLKSQSDENQLLQVIDNMSQTLSGNPDDQQQQPTSSSNARPFIDISSSKLQLIETFLTMAKSELESYKAYTRFNEDLTMNDNDYLDLPLIQEEQILIEYKNLLER</sequence>
<dbReference type="GO" id="GO:0016740">
    <property type="term" value="F:transferase activity"/>
    <property type="evidence" value="ECO:0007669"/>
    <property type="project" value="UniProtKB-KW"/>
</dbReference>